<dbReference type="InterPro" id="IPR022103">
    <property type="entry name" value="BIRC6"/>
</dbReference>
<gene>
    <name evidence="7" type="ORF">IHE44_0009150</name>
    <name evidence="6" type="ORF">IHE44_004755</name>
</gene>
<dbReference type="GO" id="GO:0006915">
    <property type="term" value="P:apoptotic process"/>
    <property type="evidence" value="ECO:0007669"/>
    <property type="project" value="InterPro"/>
</dbReference>
<dbReference type="SMART" id="SM00212">
    <property type="entry name" value="UBCc"/>
    <property type="match status" value="1"/>
</dbReference>
<feature type="compositionally biased region" description="Polar residues" evidence="4">
    <location>
        <begin position="2627"/>
        <end position="2646"/>
    </location>
</feature>
<proteinExistence type="predicted"/>
<comment type="caution">
    <text evidence="6">The sequence shown here is derived from an EMBL/GenBank/DDBJ whole genome shotgun (WGS) entry which is preliminary data.</text>
</comment>
<organism evidence="6">
    <name type="scientific">Lamprotornis superbus</name>
    <dbReference type="NCBI Taxonomy" id="245042"/>
    <lineage>
        <taxon>Eukaryota</taxon>
        <taxon>Metazoa</taxon>
        <taxon>Chordata</taxon>
        <taxon>Craniata</taxon>
        <taxon>Vertebrata</taxon>
        <taxon>Euteleostomi</taxon>
        <taxon>Archelosauria</taxon>
        <taxon>Archosauria</taxon>
        <taxon>Dinosauria</taxon>
        <taxon>Saurischia</taxon>
        <taxon>Theropoda</taxon>
        <taxon>Coelurosauria</taxon>
        <taxon>Aves</taxon>
        <taxon>Neognathae</taxon>
        <taxon>Neoaves</taxon>
        <taxon>Telluraves</taxon>
        <taxon>Australaves</taxon>
        <taxon>Passeriformes</taxon>
        <taxon>Sturnidae</taxon>
        <taxon>Lamprotornis</taxon>
    </lineage>
</organism>
<dbReference type="Proteomes" id="UP000618051">
    <property type="component" value="Unassembled WGS sequence"/>
</dbReference>
<name>A0A835NK84_9PASS</name>
<feature type="region of interest" description="Disordered" evidence="4">
    <location>
        <begin position="2287"/>
        <end position="2322"/>
    </location>
</feature>
<dbReference type="GO" id="GO:0005634">
    <property type="term" value="C:nucleus"/>
    <property type="evidence" value="ECO:0007669"/>
    <property type="project" value="TreeGrafter"/>
</dbReference>
<protein>
    <submittedName>
        <fullName evidence="7">Baculoviral IAP repeat-containing protein 6</fullName>
    </submittedName>
</protein>
<evidence type="ECO:0000313" key="7">
    <source>
        <dbReference type="EMBL" id="KAI1240713.1"/>
    </source>
</evidence>
<feature type="region of interest" description="Disordered" evidence="4">
    <location>
        <begin position="2699"/>
        <end position="2718"/>
    </location>
</feature>
<feature type="non-terminal residue" evidence="6">
    <location>
        <position position="3196"/>
    </location>
</feature>
<reference evidence="7 8" key="2">
    <citation type="journal article" date="2021" name="J. Hered.">
        <title>Feather Gene Expression Elucidates the Developmental Basis of Plumage Iridescence in African Starlings.</title>
        <authorList>
            <person name="Rubenstein D.R."/>
            <person name="Corvelo A."/>
            <person name="MacManes M.D."/>
            <person name="Maia R."/>
            <person name="Narzisi G."/>
            <person name="Rousaki A."/>
            <person name="Vandenabeele P."/>
            <person name="Shawkey M.D."/>
            <person name="Solomon J."/>
        </authorList>
    </citation>
    <scope>NUCLEOTIDE SEQUENCE [LARGE SCALE GENOMIC DNA]</scope>
    <source>
        <strain evidence="7">SS15</strain>
    </source>
</reference>
<evidence type="ECO:0000313" key="8">
    <source>
        <dbReference type="Proteomes" id="UP000618051"/>
    </source>
</evidence>
<feature type="domain" description="UBC core" evidence="5">
    <location>
        <begin position="2912"/>
        <end position="3079"/>
    </location>
</feature>
<feature type="region of interest" description="Disordered" evidence="4">
    <location>
        <begin position="1313"/>
        <end position="1340"/>
    </location>
</feature>
<dbReference type="Gene3D" id="3.10.110.10">
    <property type="entry name" value="Ubiquitin Conjugating Enzyme"/>
    <property type="match status" value="1"/>
</dbReference>
<keyword evidence="2" id="KW-0833">Ubl conjugation pathway</keyword>
<keyword evidence="8" id="KW-1185">Reference proteome</keyword>
<feature type="compositionally biased region" description="Low complexity" evidence="4">
    <location>
        <begin position="2312"/>
        <end position="2322"/>
    </location>
</feature>
<sequence>YGLYSSPFDPVLFDLEICGSSCKNVYNSSIGVQSDEIDLSDVLSGNGKISSCAAAEGSFTSLTGLLEVEPLHFTCVSTSDGTRIERDDAMSTFGVTPAVGGLSSGTVGEASTALSSAAQVALQSLSHAMASAEQQLQVLQEKQQQLLKLQQQNPLGSGLALAISHASHFLQPPPHQSIIIERMHSGARRFVTLDFGRPILLTDVLIPTCGDLASLSIDIWTLGEEVDGRRLVVATDISTHSLILHDLLPPPVCRFMKITVIGRYGSTNARAKIPLGFYYGHTYILPFENELKLMHDPLRGEGEAANQPEIDQHLAMMVALQEDIQCRYNLACHRLEILLQSIDLPPLNSANNAQYFLRKPDKAVEEDSRVFSAYQDCIQLQLQLNLAHHAVQRLKVALGASRKTLKEQSDPKELIQMSSTEQLRTIIRYLLDTLLSLLHSSNGHSVPVVLQSTFHAQACEELFKHLCISGTPKIRLHTGLLLVQLCGGERWWGQFLSNVLQELYNSEQLLIFPQDRVFMLLSCIGQRSLSNSGVLESLLNLLDNLLSPLQPHLPVHRRTEDIPMISWVVMLVSRLLDYVATVEDEAATAKKPLNGKERERFLAGNQWSFINNSLHTQSLSRSTKGNSSLDRLYSRKIRKQLVHHKQQLNLLKAKQKALVEQMEKEKIQSNKGSSYKLLVEQAKLKQATSKHFKDLIRLRRTAEWPRSSLDTEVSTAKETPEIEPLPFTLAHERCISVVQKLALFLLSMDFTCHADLLLFVCKVLARIANATRPTIHLCEIVNETQLERLLLLLVGTDFNRGDISWGGAWAQYSLTCMLQDILAGELLAPIAAEAMEESALGEDAGASAGDSDDSLQQSTVQLVETIDEPLTHDITGAPPLSSLEKDKDIDLELLQDLMEVDIDPLDIDLEKDPLAAKVFKPISSTWYDYWGAEYGTYNYNPYIGGVGIPVAKPPVTTEKNGSQTVSISVSQVTQSPSGTDDSLLRGLHAANQNAQLIVQLSSIPMLSACFNKLFSMLQVHHVQLESLLQLWLTLSLNSSSSGSKDSGADIFLYNANRIPVVSLNQASVTSFLSVLAWYPNTLLRTWCLVLHSLTLMTNMQLNAGPSNAIGAQESTAQLLVSDPNLIHVLVKFLSGTNPHGTNQHSPQVGPTATQAMQEFLTRLQVHLSSTCPQMFSEFLLKLIHILSTERGAFQTGQGPLDAQVKLLEFTLEQNFEVVSVSTISAVIESITFLVHHYITCSDKVMSRSGSDSSVGARACFGGLFANIIRPGDAKAVCGEMTRDQLMFDLLKLINILVQLPLSSNREYSARVPVASSTTDSVSDEEKVSGGKDGNGSNPNTQGSTAYVADLVLANQQIMSQILSALGQCNSSAMAMIIGASGLHLTKHENFHGGLDAISVGDGLFTILTTLSKKATTVQVMLQPILTYMACGYMGRQGSLATCQLSEPLLWFILRVLDTSEALKAFHDMGGVQLICNNMVTSTRAIVNTARSMVSTIMKFLDSGPTKATDSSLKARVLASEPDNAEGIHNFAPLGSITSSSPTAQPAEVLLQATPPHRRARSAAWSYIFLPEEAWCDLTIHLPAAVLLKEIHIQPHLASLATCPSSVSVEISADGVNMLPLSTPVITSGLTYIKIQLVKAEVASAVCLRLHRPRDASTLGLSQIKLLGLTAFGNTSSATVNNPFLPSEDQVSKTSIGWLRLLHHCLTHISDLEGMMASAAAPTANLLQTCAALLMSPYCGMHSPNIEAVLVKIGLQSTRIGLKLIDILLRNCSASGSDPADLNSPLLFGRLNGLSSDSTIDILYQLGTTQDPGTKDRIQALLKWVSDSARVAAMKKSGRVSYICPSSSTREYGLLMPSPSHLHCVAAILWHSYELLVEYDLPALLDRELFESLFNWSMSLPCNMVLKKAVDSLLCSMCHIHPNYFSLLMGWMGITPPPMQCQHRLSMTDDSKKQDLSSSLTDDSKNAQAPLALTESHLATLAASSQSPEAIKQLLDSGLPSLLVRSLASFCFNHTSSSDCTAQSMDITQDRLRRHHVPQHFNKMPITADLVAPVLRFLTEVGNSHMMKDWLGGSEVNPLWTALLFLLCHSGATSGGHNMTAQQTSARSSSLSSTVTTGLTTQQRTAIENATVAFFLQCISCHPNNQRLMAQVLCELFQSSPQRGSLPTSGNISGFIRRLFLQLMLEDEKVTLFLQSPCPLYKGRINATSHVIQHPMYGAGHKFRTLHLPVSTTLAEVLDHTPSITAKLINEQKEDKEKKNYEEKEKVKAENGFQDNYSVVVASGLKSQSKRAVSSTPPRPPSRRGRVMADKVGTSSSGGESSSKTISVPVFHLYHKLLPGQPLPAEMTLAQLLTLLYDRKLPQGYRSIDLTVKLGSKVISDPSLSKTDSFKRLHTEKEHADLLGPCPEDEAISPGDECMDAVLDESLLETCPIQSPLQVFAGMGGLALIAERLPMLYPDVIQQVSTPVVTSATQEKQKDSDQFEWVTIEQSGELVYEAPETIAAEPPPIKSTVQTMSPIPAHSLAAFGLFLRLPGYAEVLLKERKHAQCLLRLVLGVTDDGEGSHILQSPSANVLPTLPFHVLRSLFSTTPLTTDDGVLLRRMALEIGAIHLILACLSALSHHAPRVPNSSPSQAEPQVSSTHNTASTEEQQLYWAKGTGFGTGSTASGWDVEQALTKQRLEEEHVTCLLQVLASYINPAGSTSNEETQTSHEGRGQNSSALPSVLLELLSQSCLIPAMSSYLRNDSVLDMARHVPLYRALLELLRAIASCTSMVPLLLPLSGESSEEEEEQSKKDKAKAGVKPDASDQEPEGLTLLVPDIQKTAEIVYAATTSLRQANQEKKMAEYSKKAAVKPKPLSVLRSLEEKYVAVMKKLQFDTFEMVSEDDDGKLVFKVNYHYMSQVKNASDANSAARARRLAQEAVTLSTSLPLSSSSSVFVRCDEERLDIMKVLITGPADTPYANGCFEFDVYFPQDYPNSPPLVNLETTGGHSVRFNPNLYNDGKVCLSILNTWHGRPEEKWNPQTSSFLQVLVSVQSLILVAEPYFNEPGYERSRGTPSGTQSSREYDGNIRQATVKWAMLEQMRNPSPCFKEVIHKHFYLKRVEIMAQCEEWIADIQQYSSDKRVGRTMSHHAAALKRHTAQLREELLKLPCPEGLDPDTDDSPEKCSATTSSEETMLHDQVKPSSSKDVPTDFKS</sequence>
<evidence type="ECO:0000256" key="1">
    <source>
        <dbReference type="ARBA" id="ARBA00022679"/>
    </source>
</evidence>
<dbReference type="GO" id="GO:0004869">
    <property type="term" value="F:cysteine-type endopeptidase inhibitor activity"/>
    <property type="evidence" value="ECO:0007669"/>
    <property type="project" value="TreeGrafter"/>
</dbReference>
<reference evidence="7" key="3">
    <citation type="submission" date="2022-01" db="EMBL/GenBank/DDBJ databases">
        <authorList>
            <person name="Rubenstein D.R."/>
        </authorList>
    </citation>
    <scope>NUCLEOTIDE SEQUENCE</scope>
    <source>
        <strain evidence="7">SS15</strain>
        <tissue evidence="7">Liver</tissue>
    </source>
</reference>
<dbReference type="PANTHER" id="PTHR46116:SF39">
    <property type="entry name" value="BACULOVIRAL IAP REPEAT-CONTAINING PROTEIN 6"/>
    <property type="match status" value="1"/>
</dbReference>
<dbReference type="EMBL" id="JADDUC010000187">
    <property type="protein sequence ID" value="KAG0116060.1"/>
    <property type="molecule type" value="Genomic_DNA"/>
</dbReference>
<feature type="region of interest" description="Disordered" evidence="4">
    <location>
        <begin position="2624"/>
        <end position="2646"/>
    </location>
</feature>
<feature type="compositionally biased region" description="Basic and acidic residues" evidence="4">
    <location>
        <begin position="1945"/>
        <end position="1954"/>
    </location>
</feature>
<dbReference type="CDD" id="cd23810">
    <property type="entry name" value="UBCc_BIRC6"/>
    <property type="match status" value="1"/>
</dbReference>
<evidence type="ECO:0000259" key="5">
    <source>
        <dbReference type="PROSITE" id="PS50127"/>
    </source>
</evidence>
<feature type="region of interest" description="Disordered" evidence="4">
    <location>
        <begin position="1941"/>
        <end position="1962"/>
    </location>
</feature>
<dbReference type="GO" id="GO:0043066">
    <property type="term" value="P:negative regulation of apoptotic process"/>
    <property type="evidence" value="ECO:0007669"/>
    <property type="project" value="TreeGrafter"/>
</dbReference>
<dbReference type="GO" id="GO:0032465">
    <property type="term" value="P:regulation of cytokinesis"/>
    <property type="evidence" value="ECO:0007669"/>
    <property type="project" value="InterPro"/>
</dbReference>
<evidence type="ECO:0000256" key="3">
    <source>
        <dbReference type="SAM" id="Coils"/>
    </source>
</evidence>
<evidence type="ECO:0000313" key="6">
    <source>
        <dbReference type="EMBL" id="KAG0116060.1"/>
    </source>
</evidence>
<accession>A0A835NK84</accession>
<dbReference type="FunFam" id="3.10.110.10:FF:000014">
    <property type="entry name" value="Baculoviral IAP repeat-containing protein 6"/>
    <property type="match status" value="1"/>
</dbReference>
<reference evidence="6" key="1">
    <citation type="submission" date="2020-10" db="EMBL/GenBank/DDBJ databases">
        <title>Feather gene expression reveals the developmental basis of iridescence in African starlings.</title>
        <authorList>
            <person name="Rubenstein D.R."/>
        </authorList>
    </citation>
    <scope>NUCLEOTIDE SEQUENCE</scope>
    <source>
        <strain evidence="6">SS15</strain>
        <tissue evidence="6">Liver</tissue>
    </source>
</reference>
<dbReference type="SUPFAM" id="SSF54495">
    <property type="entry name" value="UBC-like"/>
    <property type="match status" value="1"/>
</dbReference>
<evidence type="ECO:0000256" key="2">
    <source>
        <dbReference type="ARBA" id="ARBA00022786"/>
    </source>
</evidence>
<feature type="region of interest" description="Disordered" evidence="4">
    <location>
        <begin position="2782"/>
        <end position="2812"/>
    </location>
</feature>
<dbReference type="Pfam" id="PF00179">
    <property type="entry name" value="UQ_con"/>
    <property type="match status" value="1"/>
</dbReference>
<feature type="region of interest" description="Disordered" evidence="4">
    <location>
        <begin position="3152"/>
        <end position="3196"/>
    </location>
</feature>
<keyword evidence="1" id="KW-0808">Transferase</keyword>
<evidence type="ECO:0000256" key="4">
    <source>
        <dbReference type="SAM" id="MobiDB-lite"/>
    </source>
</evidence>
<feature type="coiled-coil region" evidence="3">
    <location>
        <begin position="122"/>
        <end position="152"/>
    </location>
</feature>
<dbReference type="PANTHER" id="PTHR46116">
    <property type="entry name" value="(E3-INDEPENDENT) E2 UBIQUITIN-CONJUGATING ENZYME"/>
    <property type="match status" value="1"/>
</dbReference>
<dbReference type="OrthoDB" id="2196114at2759"/>
<dbReference type="EMBL" id="JADDUC020000003">
    <property type="protein sequence ID" value="KAI1240713.1"/>
    <property type="molecule type" value="Genomic_DNA"/>
</dbReference>
<dbReference type="Pfam" id="PF12356">
    <property type="entry name" value="BIRC6"/>
    <property type="match status" value="1"/>
</dbReference>
<dbReference type="InterPro" id="IPR000608">
    <property type="entry name" value="UBC"/>
</dbReference>
<keyword evidence="3" id="KW-0175">Coiled coil</keyword>
<dbReference type="InterPro" id="IPR016135">
    <property type="entry name" value="UBQ-conjugating_enzyme/RWD"/>
</dbReference>
<dbReference type="GO" id="GO:0004842">
    <property type="term" value="F:ubiquitin-protein transferase activity"/>
    <property type="evidence" value="ECO:0007669"/>
    <property type="project" value="InterPro"/>
</dbReference>
<dbReference type="PROSITE" id="PS50127">
    <property type="entry name" value="UBC_2"/>
    <property type="match status" value="1"/>
</dbReference>